<dbReference type="PANTHER" id="PTHR42878">
    <property type="entry name" value="TWO-COMPONENT HISTIDINE KINASE"/>
    <property type="match status" value="1"/>
</dbReference>
<evidence type="ECO:0000313" key="15">
    <source>
        <dbReference type="Proteomes" id="UP000680656"/>
    </source>
</evidence>
<feature type="transmembrane region" description="Helical" evidence="12">
    <location>
        <begin position="12"/>
        <end position="33"/>
    </location>
</feature>
<feature type="transmembrane region" description="Helical" evidence="12">
    <location>
        <begin position="195"/>
        <end position="217"/>
    </location>
</feature>
<dbReference type="Gene3D" id="3.30.450.20">
    <property type="entry name" value="PAS domain"/>
    <property type="match status" value="1"/>
</dbReference>
<feature type="transmembrane region" description="Helical" evidence="12">
    <location>
        <begin position="162"/>
        <end position="183"/>
    </location>
</feature>
<feature type="transmembrane region" description="Helical" evidence="12">
    <location>
        <begin position="129"/>
        <end position="150"/>
    </location>
</feature>
<sequence length="602" mass="68300">MRLTNDQKKIFILTILVFILAISLTMQYSYLLFHVISEFFSIIIAGVIFVIAWNSRDKLDNGFFLVIGISFFFIGTLDLVHTLAYKGMGIFTGYDANLPTQLWIAARYMEAISFLIAPFFIVRRVHVGGFFWGYFIITTSLFILIFRRYFPDCYIEGSGLTSFKIISEYIICLILVLAIYLLYKNKHAFSKDVLILLYGALIATIGSELAFTSYISVYGPANFLGHILKIIAFALIYQAIVVTGIRKPFEMIFRNLSESEKKYRGLFENMDEGIAVFSLIFQDNKVVDYQFTDLNLQYAQMMGTDPDQLIGKTGKEIYNTAPPPHIQQFEKIARDGISERFIVFYKPELKYYAISAFSMGKNTIATVVADITAMKVSEGALIRANQKLQLLSQITRHDINNDLSLAYASIDLIKNRLPEEPEVDQYFSYLRESIDAINSKISFTRNYEQMGTQKPTWHLVRKVVDDVHVSNPRFSNIKLNNNLGDLKIFADMMLQKVFANLMDNSVRHGETVTRISLSYKVSETGCHIYYEDNGVGISPKSRVSLFEPGYGATHGFGLFLIKEILLLTGIGIYEDGKDGRGVRFVLQIPKGGYVDPGSMNNG</sequence>
<dbReference type="Pfam" id="PF17159">
    <property type="entry name" value="MASE3"/>
    <property type="match status" value="1"/>
</dbReference>
<dbReference type="PANTHER" id="PTHR42878:SF7">
    <property type="entry name" value="SENSOR HISTIDINE KINASE GLRK"/>
    <property type="match status" value="1"/>
</dbReference>
<proteinExistence type="predicted"/>
<evidence type="ECO:0000256" key="1">
    <source>
        <dbReference type="ARBA" id="ARBA00000085"/>
    </source>
</evidence>
<dbReference type="GeneID" id="65096201"/>
<dbReference type="KEGG" id="mrtj:KHC33_03415"/>
<comment type="catalytic activity">
    <reaction evidence="1">
        <text>ATP + protein L-histidine = ADP + protein N-phospho-L-histidine.</text>
        <dbReference type="EC" id="2.7.13.3"/>
    </reaction>
</comment>
<dbReference type="RefSeq" id="WP_214420377.1">
    <property type="nucleotide sequence ID" value="NZ_CP075546.1"/>
</dbReference>
<keyword evidence="9 12" id="KW-1133">Transmembrane helix</keyword>
<reference evidence="14 15" key="1">
    <citation type="submission" date="2021-05" db="EMBL/GenBank/DDBJ databases">
        <title>A novel Methanospirillum isolate from a pyrite-forming mixed culture.</title>
        <authorList>
            <person name="Bunk B."/>
            <person name="Sproer C."/>
            <person name="Spring S."/>
            <person name="Pester M."/>
        </authorList>
    </citation>
    <scope>NUCLEOTIDE SEQUENCE [LARGE SCALE GENOMIC DNA]</scope>
    <source>
        <strain evidence="14 15">J.3.6.1-F.2.7.3</strain>
    </source>
</reference>
<feature type="transmembrane region" description="Helical" evidence="12">
    <location>
        <begin position="39"/>
        <end position="55"/>
    </location>
</feature>
<evidence type="ECO:0000256" key="11">
    <source>
        <dbReference type="ARBA" id="ARBA00023136"/>
    </source>
</evidence>
<accession>A0A8E7AY77</accession>
<dbReference type="Pfam" id="PF13188">
    <property type="entry name" value="PAS_8"/>
    <property type="match status" value="1"/>
</dbReference>
<gene>
    <name evidence="14" type="ORF">KHC33_03415</name>
</gene>
<evidence type="ECO:0000256" key="2">
    <source>
        <dbReference type="ARBA" id="ARBA00004141"/>
    </source>
</evidence>
<feature type="domain" description="Histidine kinase" evidence="13">
    <location>
        <begin position="394"/>
        <end position="592"/>
    </location>
</feature>
<evidence type="ECO:0000313" key="14">
    <source>
        <dbReference type="EMBL" id="QVV89585.1"/>
    </source>
</evidence>
<evidence type="ECO:0000256" key="6">
    <source>
        <dbReference type="ARBA" id="ARBA00022741"/>
    </source>
</evidence>
<dbReference type="SUPFAM" id="SSF55874">
    <property type="entry name" value="ATPase domain of HSP90 chaperone/DNA topoisomerase II/histidine kinase"/>
    <property type="match status" value="1"/>
</dbReference>
<dbReference type="PROSITE" id="PS50109">
    <property type="entry name" value="HIS_KIN"/>
    <property type="match status" value="1"/>
</dbReference>
<evidence type="ECO:0000256" key="7">
    <source>
        <dbReference type="ARBA" id="ARBA00022777"/>
    </source>
</evidence>
<evidence type="ECO:0000256" key="12">
    <source>
        <dbReference type="SAM" id="Phobius"/>
    </source>
</evidence>
<dbReference type="GO" id="GO:0030295">
    <property type="term" value="F:protein kinase activator activity"/>
    <property type="evidence" value="ECO:0007669"/>
    <property type="project" value="TreeGrafter"/>
</dbReference>
<feature type="transmembrane region" description="Helical" evidence="12">
    <location>
        <begin position="62"/>
        <end position="84"/>
    </location>
</feature>
<dbReference type="InterPro" id="IPR033425">
    <property type="entry name" value="MASE3"/>
</dbReference>
<dbReference type="EC" id="2.7.13.3" evidence="3"/>
<evidence type="ECO:0000256" key="10">
    <source>
        <dbReference type="ARBA" id="ARBA00023012"/>
    </source>
</evidence>
<dbReference type="GO" id="GO:0007234">
    <property type="term" value="P:osmosensory signaling via phosphorelay pathway"/>
    <property type="evidence" value="ECO:0007669"/>
    <property type="project" value="TreeGrafter"/>
</dbReference>
<dbReference type="GO" id="GO:0016020">
    <property type="term" value="C:membrane"/>
    <property type="evidence" value="ECO:0007669"/>
    <property type="project" value="UniProtKB-SubCell"/>
</dbReference>
<evidence type="ECO:0000259" key="13">
    <source>
        <dbReference type="PROSITE" id="PS50109"/>
    </source>
</evidence>
<dbReference type="GO" id="GO:0005524">
    <property type="term" value="F:ATP binding"/>
    <property type="evidence" value="ECO:0007669"/>
    <property type="project" value="UniProtKB-KW"/>
</dbReference>
<keyword evidence="10" id="KW-0902">Two-component regulatory system</keyword>
<keyword evidence="8" id="KW-0067">ATP-binding</keyword>
<dbReference type="InterPro" id="IPR005467">
    <property type="entry name" value="His_kinase_dom"/>
</dbReference>
<dbReference type="GO" id="GO:0004673">
    <property type="term" value="F:protein histidine kinase activity"/>
    <property type="evidence" value="ECO:0007669"/>
    <property type="project" value="UniProtKB-EC"/>
</dbReference>
<dbReference type="SMART" id="SM00387">
    <property type="entry name" value="HATPase_c"/>
    <property type="match status" value="1"/>
</dbReference>
<dbReference type="Proteomes" id="UP000680656">
    <property type="component" value="Chromosome"/>
</dbReference>
<dbReference type="InterPro" id="IPR036890">
    <property type="entry name" value="HATPase_C_sf"/>
</dbReference>
<dbReference type="GO" id="GO:0000156">
    <property type="term" value="F:phosphorelay response regulator activity"/>
    <property type="evidence" value="ECO:0007669"/>
    <property type="project" value="TreeGrafter"/>
</dbReference>
<evidence type="ECO:0000256" key="9">
    <source>
        <dbReference type="ARBA" id="ARBA00022989"/>
    </source>
</evidence>
<evidence type="ECO:0000256" key="3">
    <source>
        <dbReference type="ARBA" id="ARBA00012438"/>
    </source>
</evidence>
<dbReference type="AlphaFoldDB" id="A0A8E7AY77"/>
<dbReference type="Pfam" id="PF02518">
    <property type="entry name" value="HATPase_c"/>
    <property type="match status" value="1"/>
</dbReference>
<dbReference type="InterPro" id="IPR000014">
    <property type="entry name" value="PAS"/>
</dbReference>
<keyword evidence="15" id="KW-1185">Reference proteome</keyword>
<dbReference type="SUPFAM" id="SSF55785">
    <property type="entry name" value="PYP-like sensor domain (PAS domain)"/>
    <property type="match status" value="1"/>
</dbReference>
<keyword evidence="5 12" id="KW-0812">Transmembrane</keyword>
<feature type="transmembrane region" description="Helical" evidence="12">
    <location>
        <begin position="104"/>
        <end position="122"/>
    </location>
</feature>
<organism evidence="14 15">
    <name type="scientific">Methanospirillum purgamenti</name>
    <dbReference type="NCBI Taxonomy" id="2834276"/>
    <lineage>
        <taxon>Archaea</taxon>
        <taxon>Methanobacteriati</taxon>
        <taxon>Methanobacteriota</taxon>
        <taxon>Stenosarchaea group</taxon>
        <taxon>Methanomicrobia</taxon>
        <taxon>Methanomicrobiales</taxon>
        <taxon>Methanospirillaceae</taxon>
        <taxon>Methanospirillum</taxon>
    </lineage>
</organism>
<feature type="transmembrane region" description="Helical" evidence="12">
    <location>
        <begin position="223"/>
        <end position="245"/>
    </location>
</feature>
<evidence type="ECO:0000256" key="4">
    <source>
        <dbReference type="ARBA" id="ARBA00022679"/>
    </source>
</evidence>
<keyword evidence="6" id="KW-0547">Nucleotide-binding</keyword>
<keyword evidence="11 12" id="KW-0472">Membrane</keyword>
<comment type="subcellular location">
    <subcellularLocation>
        <location evidence="2">Membrane</location>
        <topology evidence="2">Multi-pass membrane protein</topology>
    </subcellularLocation>
</comment>
<dbReference type="Gene3D" id="3.30.565.10">
    <property type="entry name" value="Histidine kinase-like ATPase, C-terminal domain"/>
    <property type="match status" value="1"/>
</dbReference>
<keyword evidence="4" id="KW-0808">Transferase</keyword>
<dbReference type="EMBL" id="CP075546">
    <property type="protein sequence ID" value="QVV89585.1"/>
    <property type="molecule type" value="Genomic_DNA"/>
</dbReference>
<protein>
    <recommendedName>
        <fullName evidence="3">histidine kinase</fullName>
        <ecNumber evidence="3">2.7.13.3</ecNumber>
    </recommendedName>
</protein>
<evidence type="ECO:0000256" key="8">
    <source>
        <dbReference type="ARBA" id="ARBA00022840"/>
    </source>
</evidence>
<dbReference type="InterPro" id="IPR003594">
    <property type="entry name" value="HATPase_dom"/>
</dbReference>
<dbReference type="InterPro" id="IPR035965">
    <property type="entry name" value="PAS-like_dom_sf"/>
</dbReference>
<name>A0A8E7AY77_9EURY</name>
<evidence type="ECO:0000256" key="5">
    <source>
        <dbReference type="ARBA" id="ARBA00022692"/>
    </source>
</evidence>
<dbReference type="InterPro" id="IPR050351">
    <property type="entry name" value="BphY/WalK/GraS-like"/>
</dbReference>
<keyword evidence="7" id="KW-0418">Kinase</keyword>